<evidence type="ECO:0000256" key="3">
    <source>
        <dbReference type="ARBA" id="ARBA00022833"/>
    </source>
</evidence>
<dbReference type="SUPFAM" id="SSF51316">
    <property type="entry name" value="Mss4-like"/>
    <property type="match status" value="1"/>
</dbReference>
<dbReference type="EMBL" id="ARXR01000007">
    <property type="protein sequence ID" value="MBF5052559.1"/>
    <property type="molecule type" value="Genomic_DNA"/>
</dbReference>
<dbReference type="PROSITE" id="PS51891">
    <property type="entry name" value="CENP_V_GFA"/>
    <property type="match status" value="1"/>
</dbReference>
<keyword evidence="3" id="KW-0862">Zinc</keyword>
<comment type="caution">
    <text evidence="6">The sequence shown here is derived from an EMBL/GenBank/DDBJ whole genome shotgun (WGS) entry which is preliminary data.</text>
</comment>
<accession>A0ABS0AEI8</accession>
<feature type="domain" description="CENP-V/GFA" evidence="5">
    <location>
        <begin position="4"/>
        <end position="110"/>
    </location>
</feature>
<evidence type="ECO:0000256" key="2">
    <source>
        <dbReference type="ARBA" id="ARBA00022723"/>
    </source>
</evidence>
<reference evidence="6 7" key="1">
    <citation type="submission" date="2012-09" db="EMBL/GenBank/DDBJ databases">
        <title>Genome Sequence of alkane-degrading Bacterium Alcanivorax venustensis ISO4.</title>
        <authorList>
            <person name="Lai Q."/>
            <person name="Shao Z."/>
        </authorList>
    </citation>
    <scope>NUCLEOTIDE SEQUENCE [LARGE SCALE GENOMIC DNA]</scope>
    <source>
        <strain evidence="6 7">ISO4</strain>
    </source>
</reference>
<comment type="similarity">
    <text evidence="1">Belongs to the Gfa family.</text>
</comment>
<evidence type="ECO:0000256" key="4">
    <source>
        <dbReference type="ARBA" id="ARBA00023239"/>
    </source>
</evidence>
<keyword evidence="7" id="KW-1185">Reference proteome</keyword>
<dbReference type="InterPro" id="IPR011057">
    <property type="entry name" value="Mss4-like_sf"/>
</dbReference>
<dbReference type="Gene3D" id="3.90.1590.10">
    <property type="entry name" value="glutathione-dependent formaldehyde- activating enzyme (gfa)"/>
    <property type="match status" value="1"/>
</dbReference>
<dbReference type="Pfam" id="PF04828">
    <property type="entry name" value="GFA"/>
    <property type="match status" value="1"/>
</dbReference>
<sequence length="136" mass="14878">MTTYEGGCLCGQVRYRITGPFHQFHLCHCSRCQRFSGTAHAANLIAAADALEWLQGQDQVRRFDLPEAKSFSRAFCVQCGSMVPHEKRDGSGVIVPAGGLDQTPDLDPNDHIFYADRAGWYDTGLGAKKYDGPPGA</sequence>
<keyword evidence="2" id="KW-0479">Metal-binding</keyword>
<organism evidence="6 7">
    <name type="scientific">Alloalcanivorax venustensis ISO4</name>
    <dbReference type="NCBI Taxonomy" id="1177184"/>
    <lineage>
        <taxon>Bacteria</taxon>
        <taxon>Pseudomonadati</taxon>
        <taxon>Pseudomonadota</taxon>
        <taxon>Gammaproteobacteria</taxon>
        <taxon>Oceanospirillales</taxon>
        <taxon>Alcanivoracaceae</taxon>
        <taxon>Alloalcanivorax</taxon>
    </lineage>
</organism>
<evidence type="ECO:0000256" key="1">
    <source>
        <dbReference type="ARBA" id="ARBA00005495"/>
    </source>
</evidence>
<evidence type="ECO:0000313" key="6">
    <source>
        <dbReference type="EMBL" id="MBF5052559.1"/>
    </source>
</evidence>
<evidence type="ECO:0000259" key="5">
    <source>
        <dbReference type="PROSITE" id="PS51891"/>
    </source>
</evidence>
<evidence type="ECO:0000313" key="7">
    <source>
        <dbReference type="Proteomes" id="UP000644441"/>
    </source>
</evidence>
<dbReference type="PANTHER" id="PTHR33337">
    <property type="entry name" value="GFA DOMAIN-CONTAINING PROTEIN"/>
    <property type="match status" value="1"/>
</dbReference>
<keyword evidence="4" id="KW-0456">Lyase</keyword>
<dbReference type="RefSeq" id="WP_194855490.1">
    <property type="nucleotide sequence ID" value="NZ_ARXR01000007.1"/>
</dbReference>
<dbReference type="PANTHER" id="PTHR33337:SF40">
    <property type="entry name" value="CENP-V_GFA DOMAIN-CONTAINING PROTEIN-RELATED"/>
    <property type="match status" value="1"/>
</dbReference>
<dbReference type="InterPro" id="IPR006913">
    <property type="entry name" value="CENP-V/GFA"/>
</dbReference>
<protein>
    <submittedName>
        <fullName evidence="6">Glutathione-dependent formaldehyde-activating protein</fullName>
    </submittedName>
</protein>
<dbReference type="Proteomes" id="UP000644441">
    <property type="component" value="Unassembled WGS sequence"/>
</dbReference>
<gene>
    <name evidence="6" type="ORF">ISO4_01161</name>
</gene>
<name>A0ABS0AEI8_9GAMM</name>
<proteinExistence type="inferred from homology"/>